<sequence>MAILAVENLSFTYPDEEECALQAIDFSVEAGEFITIMGQSGCGKSTLLRHLKRELAPHGTKTGNITYQQTNLADLEARTAASEIGFVMQNPENQIITDKVWHELAFGLENLGVDTLTIRRRVAEMASFFGIQKWFRQDTATLSGGQKQLVNLAAVMVMQPKILLLDEPTSQLDPIAAMEFITTLKKLNQELGLTVILIEHRLEDVLPLADRVIVMDKGTIQFDGEPTALLPTLSQLNLLEALPSSMRIFYNLNGTGQPPLTVKEGRTWLSKQAINQTMLPIQEDIKRQPVLEVKGVYFRYDKHADDVLRGLDLTIGEGELFTLLGGNGTGKTTALKVLAGLEKAYRGDVKVFGKKINKYGHNELYREVLGVLPQDPKVLFLEKTVRLDLETMCTSLQLPTDRLQEVVSLLDIAYLLERHPYDLSGGEQQKAALAKLLLLQPKIILLDEPTKGLDVRAKQQLAQILRSLQQQDVTLVIVTHDIEFSAKYSDRCALFFDGIVVSEGMPRTFYSGNNFYTTAAHRISRNQLVNAITPEDVVTLCKS</sequence>
<dbReference type="InterPro" id="IPR017871">
    <property type="entry name" value="ABC_transporter-like_CS"/>
</dbReference>
<dbReference type="EMBL" id="BMJT01000001">
    <property type="protein sequence ID" value="GGG10430.1"/>
    <property type="molecule type" value="Genomic_DNA"/>
</dbReference>
<reference evidence="10" key="1">
    <citation type="journal article" date="2014" name="Int. J. Syst. Evol. Microbiol.">
        <title>Complete genome sequence of Corynebacterium casei LMG S-19264T (=DSM 44701T), isolated from a smear-ripened cheese.</title>
        <authorList>
            <consortium name="US DOE Joint Genome Institute (JGI-PGF)"/>
            <person name="Walter F."/>
            <person name="Albersmeier A."/>
            <person name="Kalinowski J."/>
            <person name="Ruckert C."/>
        </authorList>
    </citation>
    <scope>NUCLEOTIDE SEQUENCE</scope>
    <source>
        <strain evidence="10">CGMCC 1.15760</strain>
    </source>
</reference>
<evidence type="ECO:0000256" key="4">
    <source>
        <dbReference type="ARBA" id="ARBA00022475"/>
    </source>
</evidence>
<keyword evidence="8" id="KW-0472">Membrane</keyword>
<dbReference type="PANTHER" id="PTHR43553:SF27">
    <property type="entry name" value="ENERGY-COUPLING FACTOR TRANSPORTER ATP-BINDING PROTEIN ECFA2"/>
    <property type="match status" value="1"/>
</dbReference>
<keyword evidence="4" id="KW-1003">Cell membrane</keyword>
<evidence type="ECO:0000256" key="5">
    <source>
        <dbReference type="ARBA" id="ARBA00022741"/>
    </source>
</evidence>
<comment type="caution">
    <text evidence="10">The sequence shown here is derived from an EMBL/GenBank/DDBJ whole genome shotgun (WGS) entry which is preliminary data.</text>
</comment>
<keyword evidence="5" id="KW-0547">Nucleotide-binding</keyword>
<dbReference type="NCBIfam" id="NF010167">
    <property type="entry name" value="PRK13648.1"/>
    <property type="match status" value="2"/>
</dbReference>
<dbReference type="InterPro" id="IPR003593">
    <property type="entry name" value="AAA+_ATPase"/>
</dbReference>
<evidence type="ECO:0000256" key="1">
    <source>
        <dbReference type="ARBA" id="ARBA00004202"/>
    </source>
</evidence>
<dbReference type="InterPro" id="IPR027417">
    <property type="entry name" value="P-loop_NTPase"/>
</dbReference>
<gene>
    <name evidence="10" type="ORF">GCM10007425_00950</name>
</gene>
<dbReference type="FunFam" id="3.40.50.300:FF:000224">
    <property type="entry name" value="Energy-coupling factor transporter ATP-binding protein EcfA"/>
    <property type="match status" value="1"/>
</dbReference>
<proteinExistence type="inferred from homology"/>
<dbReference type="GO" id="GO:0016887">
    <property type="term" value="F:ATP hydrolysis activity"/>
    <property type="evidence" value="ECO:0007669"/>
    <property type="project" value="InterPro"/>
</dbReference>
<accession>A0A917D3Z3</accession>
<evidence type="ECO:0000256" key="6">
    <source>
        <dbReference type="ARBA" id="ARBA00022840"/>
    </source>
</evidence>
<dbReference type="PROSITE" id="PS50893">
    <property type="entry name" value="ABC_TRANSPORTER_2"/>
    <property type="match status" value="2"/>
</dbReference>
<name>A0A917D3Z3_9BACI</name>
<comment type="subcellular location">
    <subcellularLocation>
        <location evidence="1">Cell membrane</location>
        <topology evidence="1">Peripheral membrane protein</topology>
    </subcellularLocation>
</comment>
<keyword evidence="11" id="KW-1185">Reference proteome</keyword>
<dbReference type="InterPro" id="IPR003439">
    <property type="entry name" value="ABC_transporter-like_ATP-bd"/>
</dbReference>
<dbReference type="AlphaFoldDB" id="A0A917D3Z3"/>
<evidence type="ECO:0000256" key="8">
    <source>
        <dbReference type="ARBA" id="ARBA00023136"/>
    </source>
</evidence>
<evidence type="ECO:0000256" key="3">
    <source>
        <dbReference type="ARBA" id="ARBA00022448"/>
    </source>
</evidence>
<dbReference type="Gene3D" id="3.40.50.300">
    <property type="entry name" value="P-loop containing nucleotide triphosphate hydrolases"/>
    <property type="match status" value="2"/>
</dbReference>
<organism evidence="10 11">
    <name type="scientific">Lysinibacillus alkalisoli</name>
    <dbReference type="NCBI Taxonomy" id="1911548"/>
    <lineage>
        <taxon>Bacteria</taxon>
        <taxon>Bacillati</taxon>
        <taxon>Bacillota</taxon>
        <taxon>Bacilli</taxon>
        <taxon>Bacillales</taxon>
        <taxon>Bacillaceae</taxon>
        <taxon>Lysinibacillus</taxon>
    </lineage>
</organism>
<dbReference type="InterPro" id="IPR015856">
    <property type="entry name" value="ABC_transpr_CbiO/EcfA_su"/>
</dbReference>
<dbReference type="CDD" id="cd03225">
    <property type="entry name" value="ABC_cobalt_CbiO_domain1"/>
    <property type="match status" value="2"/>
</dbReference>
<dbReference type="PROSITE" id="PS00211">
    <property type="entry name" value="ABC_TRANSPORTER_1"/>
    <property type="match status" value="2"/>
</dbReference>
<dbReference type="Pfam" id="PF00005">
    <property type="entry name" value="ABC_tran"/>
    <property type="match status" value="2"/>
</dbReference>
<dbReference type="SMART" id="SM00382">
    <property type="entry name" value="AAA"/>
    <property type="match status" value="2"/>
</dbReference>
<keyword evidence="7" id="KW-1278">Translocase</keyword>
<comment type="similarity">
    <text evidence="2">Belongs to the ABC transporter superfamily.</text>
</comment>
<evidence type="ECO:0000256" key="7">
    <source>
        <dbReference type="ARBA" id="ARBA00022967"/>
    </source>
</evidence>
<keyword evidence="3" id="KW-0813">Transport</keyword>
<dbReference type="SUPFAM" id="SSF52540">
    <property type="entry name" value="P-loop containing nucleoside triphosphate hydrolases"/>
    <property type="match status" value="2"/>
</dbReference>
<dbReference type="GO" id="GO:0005524">
    <property type="term" value="F:ATP binding"/>
    <property type="evidence" value="ECO:0007669"/>
    <property type="project" value="UniProtKB-KW"/>
</dbReference>
<dbReference type="InterPro" id="IPR050095">
    <property type="entry name" value="ECF_ABC_transporter_ATP-bd"/>
</dbReference>
<evidence type="ECO:0000256" key="2">
    <source>
        <dbReference type="ARBA" id="ARBA00005417"/>
    </source>
</evidence>
<reference evidence="10" key="2">
    <citation type="submission" date="2020-09" db="EMBL/GenBank/DDBJ databases">
        <authorList>
            <person name="Sun Q."/>
            <person name="Zhou Y."/>
        </authorList>
    </citation>
    <scope>NUCLEOTIDE SEQUENCE</scope>
    <source>
        <strain evidence="10">CGMCC 1.15760</strain>
    </source>
</reference>
<dbReference type="Proteomes" id="UP000616608">
    <property type="component" value="Unassembled WGS sequence"/>
</dbReference>
<evidence type="ECO:0000313" key="10">
    <source>
        <dbReference type="EMBL" id="GGG10430.1"/>
    </source>
</evidence>
<feature type="domain" description="ABC transporter" evidence="9">
    <location>
        <begin position="4"/>
        <end position="242"/>
    </location>
</feature>
<dbReference type="GO" id="GO:0042626">
    <property type="term" value="F:ATPase-coupled transmembrane transporter activity"/>
    <property type="evidence" value="ECO:0007669"/>
    <property type="project" value="TreeGrafter"/>
</dbReference>
<keyword evidence="6" id="KW-0067">ATP-binding</keyword>
<feature type="domain" description="ABC transporter" evidence="9">
    <location>
        <begin position="291"/>
        <end position="522"/>
    </location>
</feature>
<dbReference type="GO" id="GO:0043190">
    <property type="term" value="C:ATP-binding cassette (ABC) transporter complex"/>
    <property type="evidence" value="ECO:0007669"/>
    <property type="project" value="TreeGrafter"/>
</dbReference>
<dbReference type="PANTHER" id="PTHR43553">
    <property type="entry name" value="HEAVY METAL TRANSPORTER"/>
    <property type="match status" value="1"/>
</dbReference>
<protein>
    <recommendedName>
        <fullName evidence="9">ABC transporter domain-containing protein</fullName>
    </recommendedName>
</protein>
<dbReference type="GO" id="GO:0015087">
    <property type="term" value="F:cobalt ion transmembrane transporter activity"/>
    <property type="evidence" value="ECO:0007669"/>
    <property type="project" value="UniProtKB-ARBA"/>
</dbReference>
<dbReference type="RefSeq" id="WP_229704123.1">
    <property type="nucleotide sequence ID" value="NZ_BMJT01000001.1"/>
</dbReference>
<evidence type="ECO:0000313" key="11">
    <source>
        <dbReference type="Proteomes" id="UP000616608"/>
    </source>
</evidence>
<evidence type="ECO:0000259" key="9">
    <source>
        <dbReference type="PROSITE" id="PS50893"/>
    </source>
</evidence>